<gene>
    <name evidence="1" type="ORF">BKG82_27120</name>
</gene>
<dbReference type="EMBL" id="MLIQ01000042">
    <property type="protein sequence ID" value="OHU47326.1"/>
    <property type="molecule type" value="Genomic_DNA"/>
</dbReference>
<sequence length="75" mass="7982">MLAVMDPRHDLLIADQGELVVASSSSLPASGRILLKLRGSTRRRGHAHASGTRFAPGIGLLVDGVLDRINNVQKV</sequence>
<proteinExistence type="predicted"/>
<accession>A0A1S1LIU7</accession>
<dbReference type="Proteomes" id="UP000180043">
    <property type="component" value="Unassembled WGS sequence"/>
</dbReference>
<evidence type="ECO:0000313" key="2">
    <source>
        <dbReference type="Proteomes" id="UP000180043"/>
    </source>
</evidence>
<protein>
    <submittedName>
        <fullName evidence="1">Uncharacterized protein</fullName>
    </submittedName>
</protein>
<reference evidence="1 2" key="1">
    <citation type="submission" date="2016-10" db="EMBL/GenBank/DDBJ databases">
        <title>Evaluation of Human, Veterinary and Environmental Mycobacterium chelonae Isolates by Core Genome Phylogenomic Analysis, Targeted Gene Comparison, and Anti-microbial Susceptibility Patterns: A Tale of Mistaken Identities.</title>
        <authorList>
            <person name="Fogelson S.B."/>
            <person name="Camus A.C."/>
            <person name="Lorenz W."/>
            <person name="Vasireddy R."/>
            <person name="Vasireddy S."/>
            <person name="Smith T."/>
            <person name="Brown-Elliott B.A."/>
            <person name="Wallace R.J.Jr."/>
            <person name="Hasan N.A."/>
            <person name="Reischl U."/>
            <person name="Sanchez S."/>
        </authorList>
    </citation>
    <scope>NUCLEOTIDE SEQUENCE [LARGE SCALE GENOMIC DNA]</scope>
    <source>
        <strain evidence="1 2">15515</strain>
    </source>
</reference>
<organism evidence="1 2">
    <name type="scientific">Mycobacteroides chelonae</name>
    <name type="common">Mycobacterium chelonae</name>
    <dbReference type="NCBI Taxonomy" id="1774"/>
    <lineage>
        <taxon>Bacteria</taxon>
        <taxon>Bacillati</taxon>
        <taxon>Actinomycetota</taxon>
        <taxon>Actinomycetes</taxon>
        <taxon>Mycobacteriales</taxon>
        <taxon>Mycobacteriaceae</taxon>
        <taxon>Mycobacteroides</taxon>
    </lineage>
</organism>
<comment type="caution">
    <text evidence="1">The sequence shown here is derived from an EMBL/GenBank/DDBJ whole genome shotgun (WGS) entry which is preliminary data.</text>
</comment>
<name>A0A1S1LIU7_MYCCH</name>
<dbReference type="AlphaFoldDB" id="A0A1S1LIU7"/>
<evidence type="ECO:0000313" key="1">
    <source>
        <dbReference type="EMBL" id="OHU47326.1"/>
    </source>
</evidence>